<dbReference type="SMART" id="SM00338">
    <property type="entry name" value="BRLZ"/>
    <property type="match status" value="1"/>
</dbReference>
<evidence type="ECO:0000256" key="2">
    <source>
        <dbReference type="ARBA" id="ARBA00023125"/>
    </source>
</evidence>
<feature type="compositionally biased region" description="Low complexity" evidence="5">
    <location>
        <begin position="158"/>
        <end position="170"/>
    </location>
</feature>
<evidence type="ECO:0000256" key="1">
    <source>
        <dbReference type="ARBA" id="ARBA00004123"/>
    </source>
</evidence>
<reference evidence="7 8" key="1">
    <citation type="submission" date="2024-02" db="EMBL/GenBank/DDBJ databases">
        <authorList>
            <person name="Vignale AGUSTIN F."/>
            <person name="Sosa J E."/>
            <person name="Modenutti C."/>
        </authorList>
    </citation>
    <scope>NUCLEOTIDE SEQUENCE [LARGE SCALE GENOMIC DNA]</scope>
</reference>
<gene>
    <name evidence="7" type="ORF">ILEXP_LOCUS50857</name>
</gene>
<comment type="subcellular location">
    <subcellularLocation>
        <location evidence="1">Nucleus</location>
    </subcellularLocation>
</comment>
<dbReference type="PANTHER" id="PTHR22952:SF385">
    <property type="entry name" value="ABSCISIC ACID-INSENSITIVE 5-LIKE PROTEIN 2"/>
    <property type="match status" value="1"/>
</dbReference>
<dbReference type="InterPro" id="IPR043452">
    <property type="entry name" value="BZIP46-like"/>
</dbReference>
<dbReference type="Proteomes" id="UP001642360">
    <property type="component" value="Unassembled WGS sequence"/>
</dbReference>
<feature type="region of interest" description="Disordered" evidence="5">
    <location>
        <begin position="1"/>
        <end position="26"/>
    </location>
</feature>
<sequence>MGTQTMGSHGGGGGGGGGSGGVTQTHSSALTRQGSLYSLTLDEVQHQLGDLGKPLSSMNLDELLRTVWTAEANQGMGGGVNYVATPHGQLASASSLNRQSSLELSRNMSKRTVDEVWQDIQQGQKRSNLDRKAQERQVTLGEMTLEDFLVKAGVVAESSPGRNNSGPSSRVDPDALPQQNIPQQAQWMPYQIPSIHQQLQHQHQQNMLAVFVPEQPVQQPLPIGTNPIMDAAYPETQMTMSPSPLIGTISDTQTPGRKRVSPGDVVEKTVERRQKRMIKNRESAARSRARKQAYTHELENKVSLLEEENERLKRQKVDFLICNPYFLYLQFELKPFESWAGPRMLYPSWMSLTNNRPVACLSFSSGKYFCGANVFSRSVYVKEYSHLESLYVKE</sequence>
<dbReference type="CDD" id="cd14707">
    <property type="entry name" value="bZIP_plant_BZIP46"/>
    <property type="match status" value="1"/>
</dbReference>
<organism evidence="7 8">
    <name type="scientific">Ilex paraguariensis</name>
    <name type="common">yerba mate</name>
    <dbReference type="NCBI Taxonomy" id="185542"/>
    <lineage>
        <taxon>Eukaryota</taxon>
        <taxon>Viridiplantae</taxon>
        <taxon>Streptophyta</taxon>
        <taxon>Embryophyta</taxon>
        <taxon>Tracheophyta</taxon>
        <taxon>Spermatophyta</taxon>
        <taxon>Magnoliopsida</taxon>
        <taxon>eudicotyledons</taxon>
        <taxon>Gunneridae</taxon>
        <taxon>Pentapetalae</taxon>
        <taxon>asterids</taxon>
        <taxon>campanulids</taxon>
        <taxon>Aquifoliales</taxon>
        <taxon>Aquifoliaceae</taxon>
        <taxon>Ilex</taxon>
    </lineage>
</organism>
<evidence type="ECO:0000256" key="3">
    <source>
        <dbReference type="ARBA" id="ARBA00023242"/>
    </source>
</evidence>
<keyword evidence="2" id="KW-0238">DNA-binding</keyword>
<dbReference type="SUPFAM" id="SSF57959">
    <property type="entry name" value="Leucine zipper domain"/>
    <property type="match status" value="1"/>
</dbReference>
<name>A0ABC8UIG5_9AQUA</name>
<evidence type="ECO:0000259" key="6">
    <source>
        <dbReference type="PROSITE" id="PS50217"/>
    </source>
</evidence>
<dbReference type="GO" id="GO:0005634">
    <property type="term" value="C:nucleus"/>
    <property type="evidence" value="ECO:0007669"/>
    <property type="project" value="UniProtKB-SubCell"/>
</dbReference>
<evidence type="ECO:0000313" key="8">
    <source>
        <dbReference type="Proteomes" id="UP001642360"/>
    </source>
</evidence>
<evidence type="ECO:0000313" key="7">
    <source>
        <dbReference type="EMBL" id="CAK9180830.1"/>
    </source>
</evidence>
<dbReference type="InterPro" id="IPR004827">
    <property type="entry name" value="bZIP"/>
</dbReference>
<feature type="compositionally biased region" description="Gly residues" evidence="5">
    <location>
        <begin position="8"/>
        <end position="21"/>
    </location>
</feature>
<feature type="region of interest" description="Disordered" evidence="5">
    <location>
        <begin position="156"/>
        <end position="176"/>
    </location>
</feature>
<accession>A0ABC8UIG5</accession>
<dbReference type="PROSITE" id="PS50217">
    <property type="entry name" value="BZIP"/>
    <property type="match status" value="1"/>
</dbReference>
<evidence type="ECO:0000256" key="5">
    <source>
        <dbReference type="SAM" id="MobiDB-lite"/>
    </source>
</evidence>
<comment type="caution">
    <text evidence="7">The sequence shown here is derived from an EMBL/GenBank/DDBJ whole genome shotgun (WGS) entry which is preliminary data.</text>
</comment>
<feature type="domain" description="BZIP" evidence="6">
    <location>
        <begin position="270"/>
        <end position="315"/>
    </location>
</feature>
<keyword evidence="8" id="KW-1185">Reference proteome</keyword>
<dbReference type="GO" id="GO:0003677">
    <property type="term" value="F:DNA binding"/>
    <property type="evidence" value="ECO:0007669"/>
    <property type="project" value="UniProtKB-KW"/>
</dbReference>
<proteinExistence type="predicted"/>
<keyword evidence="4" id="KW-0175">Coiled coil</keyword>
<dbReference type="InterPro" id="IPR046347">
    <property type="entry name" value="bZIP_sf"/>
</dbReference>
<dbReference type="PANTHER" id="PTHR22952">
    <property type="entry name" value="CAMP-RESPONSE ELEMENT BINDING PROTEIN-RELATED"/>
    <property type="match status" value="1"/>
</dbReference>
<protein>
    <recommendedName>
        <fullName evidence="6">BZIP domain-containing protein</fullName>
    </recommendedName>
</protein>
<dbReference type="AlphaFoldDB" id="A0ABC8UIG5"/>
<evidence type="ECO:0000256" key="4">
    <source>
        <dbReference type="SAM" id="Coils"/>
    </source>
</evidence>
<dbReference type="Gene3D" id="1.20.5.170">
    <property type="match status" value="1"/>
</dbReference>
<dbReference type="PROSITE" id="PS00036">
    <property type="entry name" value="BZIP_BASIC"/>
    <property type="match status" value="1"/>
</dbReference>
<dbReference type="FunFam" id="1.20.5.170:FF:000036">
    <property type="entry name" value="ABSCISIC ACID-INSENSITIVE 5-like protein 2"/>
    <property type="match status" value="1"/>
</dbReference>
<dbReference type="EMBL" id="CAUOFW020007836">
    <property type="protein sequence ID" value="CAK9180830.1"/>
    <property type="molecule type" value="Genomic_DNA"/>
</dbReference>
<keyword evidence="3" id="KW-0539">Nucleus</keyword>
<feature type="coiled-coil region" evidence="4">
    <location>
        <begin position="291"/>
        <end position="318"/>
    </location>
</feature>
<dbReference type="Pfam" id="PF00170">
    <property type="entry name" value="bZIP_1"/>
    <property type="match status" value="1"/>
</dbReference>